<feature type="domain" description="DUF5105" evidence="3">
    <location>
        <begin position="26"/>
        <end position="170"/>
    </location>
</feature>
<dbReference type="EMBL" id="CP047591">
    <property type="protein sequence ID" value="QHI72924.1"/>
    <property type="molecule type" value="Genomic_DNA"/>
</dbReference>
<dbReference type="KEGG" id="amic:Ami3637_11365"/>
<feature type="chain" id="PRO_5038678351" evidence="2">
    <location>
        <begin position="22"/>
        <end position="317"/>
    </location>
</feature>
<evidence type="ECO:0000256" key="2">
    <source>
        <dbReference type="SAM" id="SignalP"/>
    </source>
</evidence>
<dbReference type="InterPro" id="IPR031343">
    <property type="entry name" value="DUF5105"/>
</dbReference>
<dbReference type="RefSeq" id="WP_162362691.1">
    <property type="nucleotide sequence ID" value="NZ_CP047591.1"/>
</dbReference>
<dbReference type="Proteomes" id="UP000463883">
    <property type="component" value="Chromosome"/>
</dbReference>
<dbReference type="Pfam" id="PF17118">
    <property type="entry name" value="DUF5105"/>
    <property type="match status" value="1"/>
</dbReference>
<protein>
    <submittedName>
        <fullName evidence="4">DUF5105 domain-containing protein</fullName>
    </submittedName>
</protein>
<evidence type="ECO:0000313" key="5">
    <source>
        <dbReference type="Proteomes" id="UP000463883"/>
    </source>
</evidence>
<evidence type="ECO:0000259" key="3">
    <source>
        <dbReference type="Pfam" id="PF17118"/>
    </source>
</evidence>
<accession>A0A6P1MJU5</accession>
<dbReference type="PROSITE" id="PS51257">
    <property type="entry name" value="PROKAR_LIPOPROTEIN"/>
    <property type="match status" value="1"/>
</dbReference>
<feature type="region of interest" description="Disordered" evidence="1">
    <location>
        <begin position="281"/>
        <end position="303"/>
    </location>
</feature>
<name>A0A6P1MJU5_9FIRM</name>
<gene>
    <name evidence="4" type="ORF">Ami3637_11365</name>
</gene>
<reference evidence="4 5" key="1">
    <citation type="submission" date="2020-01" db="EMBL/GenBank/DDBJ databases">
        <title>Genomic analysis of Aminipila sp. CBA3637.</title>
        <authorList>
            <person name="Kim Y.B."/>
            <person name="Roh S.W."/>
        </authorList>
    </citation>
    <scope>NUCLEOTIDE SEQUENCE [LARGE SCALE GENOMIC DNA]</scope>
    <source>
        <strain evidence="4 5">CBA3637</strain>
    </source>
</reference>
<keyword evidence="2" id="KW-0732">Signal</keyword>
<organism evidence="4 5">
    <name type="scientific">Aminipila terrae</name>
    <dbReference type="NCBI Taxonomy" id="2697030"/>
    <lineage>
        <taxon>Bacteria</taxon>
        <taxon>Bacillati</taxon>
        <taxon>Bacillota</taxon>
        <taxon>Clostridia</taxon>
        <taxon>Peptostreptococcales</taxon>
        <taxon>Anaerovoracaceae</taxon>
        <taxon>Aminipila</taxon>
    </lineage>
</organism>
<keyword evidence="5" id="KW-1185">Reference proteome</keyword>
<sequence>MKKFLIIFLCLFIVLTTVGCGGEKPEQAVKSMLDAVKAANQEAAEKYIDYDKLTDQEEDGSFASKNEEIYKLILKNLNYKILSSSEDGDKATVKAEITNIDMKPIMDKMFSDAIALAFSGLSDEQLEQKFNKNFEKLINNKDNKTITNTVTITLNKKDNHWKIDVSDELANAISGNLITVQKEMKDSFGGSDTSDKLDEIDSWLTEDIWNKGFCDINWYTYDGTDSSGDTIDIEFTLQQLDSSIKVKAEYDKYMGQLKGEEYNELKGIWGKLSAEIDSLSSQIKNNPPKASDESTGVDTGKFEQYSDAFSDAINKLE</sequence>
<proteinExistence type="predicted"/>
<evidence type="ECO:0000256" key="1">
    <source>
        <dbReference type="SAM" id="MobiDB-lite"/>
    </source>
</evidence>
<feature type="signal peptide" evidence="2">
    <location>
        <begin position="1"/>
        <end position="21"/>
    </location>
</feature>
<dbReference type="AlphaFoldDB" id="A0A6P1MJU5"/>
<evidence type="ECO:0000313" key="4">
    <source>
        <dbReference type="EMBL" id="QHI72924.1"/>
    </source>
</evidence>